<proteinExistence type="predicted"/>
<feature type="compositionally biased region" description="Basic and acidic residues" evidence="1">
    <location>
        <begin position="48"/>
        <end position="65"/>
    </location>
</feature>
<accession>A0A6U0AJA6</accession>
<feature type="region of interest" description="Disordered" evidence="1">
    <location>
        <begin position="48"/>
        <end position="111"/>
    </location>
</feature>
<evidence type="ECO:0000313" key="2">
    <source>
        <dbReference type="EMBL" id="CAD8729011.1"/>
    </source>
</evidence>
<protein>
    <submittedName>
        <fullName evidence="2">Uncharacterized protein</fullName>
    </submittedName>
</protein>
<gene>
    <name evidence="2" type="ORF">OMED0936_LOCUS1416</name>
</gene>
<feature type="compositionally biased region" description="Basic and acidic residues" evidence="1">
    <location>
        <begin position="81"/>
        <end position="90"/>
    </location>
</feature>
<dbReference type="EMBL" id="HBFF01001771">
    <property type="protein sequence ID" value="CAD8729011.1"/>
    <property type="molecule type" value="Transcribed_RNA"/>
</dbReference>
<dbReference type="AlphaFoldDB" id="A0A6U0AJA6"/>
<evidence type="ECO:0000256" key="1">
    <source>
        <dbReference type="SAM" id="MobiDB-lite"/>
    </source>
</evidence>
<organism evidence="2">
    <name type="scientific">Ostreococcus mediterraneus</name>
    <dbReference type="NCBI Taxonomy" id="1486918"/>
    <lineage>
        <taxon>Eukaryota</taxon>
        <taxon>Viridiplantae</taxon>
        <taxon>Chlorophyta</taxon>
        <taxon>Mamiellophyceae</taxon>
        <taxon>Mamiellales</taxon>
        <taxon>Bathycoccaceae</taxon>
        <taxon>Ostreococcus</taxon>
    </lineage>
</organism>
<name>A0A6U0AJA6_9CHLO</name>
<sequence>MSTSVYAFARGGAFAEALRDARAGVDDGEDARAFVYLEAFRARTRAVDAHGARGDRASDAGDTRRRCGARGEVTRAGGAREASECEREDASDVNGASTSARDDEDDDDDDGTRRYSKAFMLSLRDACVECPVDVREALEGAYPWRARDVEVRAVAPPTPPPRAEDCVMIDGDVDLDARSLWCATTNEGGDGEAMFVKDMASAAETMRRMTSLNETPTSSSMVVHFRAGAVRDFTKEIVRTHFCGFVPNARRGEAALGILYGTRRHAANAKSTRIDVAFIHPWDGDVAHVLSWLGSQSDAELISPVGWVRANANVGLALPLKTRRAYAKSTLADAESAARLFMTLDVVTSTYGALEMECYDLHTGDALEYFLAGADAEMSLTRLNADSADNDD</sequence>
<reference evidence="2" key="1">
    <citation type="submission" date="2021-01" db="EMBL/GenBank/DDBJ databases">
        <authorList>
            <person name="Corre E."/>
            <person name="Pelletier E."/>
            <person name="Niang G."/>
            <person name="Scheremetjew M."/>
            <person name="Finn R."/>
            <person name="Kale V."/>
            <person name="Holt S."/>
            <person name="Cochrane G."/>
            <person name="Meng A."/>
            <person name="Brown T."/>
            <person name="Cohen L."/>
        </authorList>
    </citation>
    <scope>NUCLEOTIDE SEQUENCE</scope>
    <source>
        <strain evidence="2">Clade-D-RCC2573</strain>
    </source>
</reference>